<evidence type="ECO:0000256" key="1">
    <source>
        <dbReference type="ARBA" id="ARBA00012513"/>
    </source>
</evidence>
<evidence type="ECO:0000256" key="2">
    <source>
        <dbReference type="ARBA" id="ARBA00022527"/>
    </source>
</evidence>
<evidence type="ECO:0000313" key="11">
    <source>
        <dbReference type="EMBL" id="GAO48837.1"/>
    </source>
</evidence>
<protein>
    <recommendedName>
        <fullName evidence="1">non-specific serine/threonine protein kinase</fullName>
        <ecNumber evidence="1">2.7.11.1</ecNumber>
    </recommendedName>
</protein>
<dbReference type="Pfam" id="PF12330">
    <property type="entry name" value="Haspin_kinase"/>
    <property type="match status" value="1"/>
</dbReference>
<dbReference type="STRING" id="698492.A0A0E9NG36"/>
<feature type="compositionally biased region" description="Polar residues" evidence="9">
    <location>
        <begin position="27"/>
        <end position="42"/>
    </location>
</feature>
<keyword evidence="12" id="KW-1185">Reference proteome</keyword>
<sequence length="639" mass="70874">MASATALLGITCMTKTNKRVCSSEVSSRNTTLHHQQQPTTGMFSDESEWSAAATRPRATKTYGRRKPFTSIAKPDIFWDETIDTVPASDPGTEDAPNVKEKKERRRKEKKDKVGITENAAKRLLSPVKKRLEGIQSTPARKPLPLAALDGRPLSSRVKILEDKENDNAISPKKSRRRVPERLILQPSTKTNIIITCHEAPDNKPMKIEQEIEQPPPTAGLIDALNLDLASLTLTPPAPVSAAIGDASPTLPLTPEPAPAEPLPITLDTLLTFTASTCITPFETYLDELCASNVLTKLGEASFSEVFLASGSATTDKTVLKVIPFGKDDEGQCTIGDIIQEVRLSSVMSSLPGFVPFRGVSVCQGIYPARFLEQWDAWAESHGTENERPAYFADDQMFAVITLTHGGTDLEHATLKSWQQAAGVFWDCAEILGRGEKEKEFEHRDLHWGNILLQDEDEGVAELLEKLTVDDAVPAKVTIPRTKVTLIDYTLSRAKCDDSIGAIAYNAMTDEEVFTAKGEYQYDIYRFMRATVLSRSEDPDAPTWSEFHSKTNVHWLHYIADKLLYHKGLTRPSTRPSRTRRSDSSLLNENLDMEDEKKAYDSLEAAWKAINPRKKKLNGGAALFDSAGDVRRWGEEQGFC</sequence>
<dbReference type="GO" id="GO:0005737">
    <property type="term" value="C:cytoplasm"/>
    <property type="evidence" value="ECO:0007669"/>
    <property type="project" value="TreeGrafter"/>
</dbReference>
<dbReference type="PANTHER" id="PTHR24419">
    <property type="entry name" value="INTERLEUKIN-1 RECEPTOR-ASSOCIATED KINASE"/>
    <property type="match status" value="1"/>
</dbReference>
<dbReference type="PANTHER" id="PTHR24419:SF18">
    <property type="entry name" value="SERINE_THREONINE-PROTEIN KINASE HASPIN"/>
    <property type="match status" value="1"/>
</dbReference>
<keyword evidence="6" id="KW-0067">ATP-binding</keyword>
<gene>
    <name evidence="11" type="ORF">G7K_3003-t1</name>
</gene>
<evidence type="ECO:0000256" key="7">
    <source>
        <dbReference type="ARBA" id="ARBA00047899"/>
    </source>
</evidence>
<reference evidence="11 12" key="2">
    <citation type="journal article" date="2014" name="J. Gen. Appl. Microbiol.">
        <title>The early diverging ascomycetous budding yeast Saitoella complicata has three histone deacetylases belonging to the Clr6, Hos2, and Rpd3 lineages.</title>
        <authorList>
            <person name="Nishida H."/>
            <person name="Matsumoto T."/>
            <person name="Kondo S."/>
            <person name="Hamamoto M."/>
            <person name="Yoshikawa H."/>
        </authorList>
    </citation>
    <scope>NUCLEOTIDE SEQUENCE [LARGE SCALE GENOMIC DNA]</scope>
    <source>
        <strain evidence="11 12">NRRL Y-17804</strain>
    </source>
</reference>
<keyword evidence="5" id="KW-0418">Kinase</keyword>
<evidence type="ECO:0000256" key="9">
    <source>
        <dbReference type="SAM" id="MobiDB-lite"/>
    </source>
</evidence>
<dbReference type="GO" id="GO:0072354">
    <property type="term" value="F:histone H3T3 kinase activity"/>
    <property type="evidence" value="ECO:0007669"/>
    <property type="project" value="TreeGrafter"/>
</dbReference>
<dbReference type="GO" id="GO:0005524">
    <property type="term" value="F:ATP binding"/>
    <property type="evidence" value="ECO:0007669"/>
    <property type="project" value="UniProtKB-KW"/>
</dbReference>
<dbReference type="Gene3D" id="3.30.200.20">
    <property type="entry name" value="Phosphorylase Kinase, domain 1"/>
    <property type="match status" value="1"/>
</dbReference>
<evidence type="ECO:0000313" key="12">
    <source>
        <dbReference type="Proteomes" id="UP000033140"/>
    </source>
</evidence>
<evidence type="ECO:0000256" key="4">
    <source>
        <dbReference type="ARBA" id="ARBA00022741"/>
    </source>
</evidence>
<keyword evidence="4" id="KW-0547">Nucleotide-binding</keyword>
<dbReference type="SUPFAM" id="SSF56112">
    <property type="entry name" value="Protein kinase-like (PK-like)"/>
    <property type="match status" value="1"/>
</dbReference>
<evidence type="ECO:0000256" key="3">
    <source>
        <dbReference type="ARBA" id="ARBA00022679"/>
    </source>
</evidence>
<dbReference type="SMART" id="SM01331">
    <property type="entry name" value="DUF3635"/>
    <property type="match status" value="1"/>
</dbReference>
<comment type="caution">
    <text evidence="11">The sequence shown here is derived from an EMBL/GenBank/DDBJ whole genome shotgun (WGS) entry which is preliminary data.</text>
</comment>
<organism evidence="11 12">
    <name type="scientific">Saitoella complicata (strain BCRC 22490 / CBS 7301 / JCM 7358 / NBRC 10748 / NRRL Y-17804)</name>
    <dbReference type="NCBI Taxonomy" id="698492"/>
    <lineage>
        <taxon>Eukaryota</taxon>
        <taxon>Fungi</taxon>
        <taxon>Dikarya</taxon>
        <taxon>Ascomycota</taxon>
        <taxon>Taphrinomycotina</taxon>
        <taxon>Taphrinomycotina incertae sedis</taxon>
        <taxon>Saitoella</taxon>
    </lineage>
</organism>
<feature type="region of interest" description="Disordered" evidence="9">
    <location>
        <begin position="82"/>
        <end position="114"/>
    </location>
</feature>
<name>A0A0E9NG36_SAICN</name>
<evidence type="ECO:0000259" key="10">
    <source>
        <dbReference type="SMART" id="SM01331"/>
    </source>
</evidence>
<reference evidence="11 12" key="1">
    <citation type="journal article" date="2011" name="J. Gen. Appl. Microbiol.">
        <title>Draft genome sequencing of the enigmatic yeast Saitoella complicata.</title>
        <authorList>
            <person name="Nishida H."/>
            <person name="Hamamoto M."/>
            <person name="Sugiyama J."/>
        </authorList>
    </citation>
    <scope>NUCLEOTIDE SEQUENCE [LARGE SCALE GENOMIC DNA]</scope>
    <source>
        <strain evidence="11 12">NRRL Y-17804</strain>
    </source>
</reference>
<comment type="catalytic activity">
    <reaction evidence="7">
        <text>L-threonyl-[protein] + ATP = O-phospho-L-threonyl-[protein] + ADP + H(+)</text>
        <dbReference type="Rhea" id="RHEA:46608"/>
        <dbReference type="Rhea" id="RHEA-COMP:11060"/>
        <dbReference type="Rhea" id="RHEA-COMP:11605"/>
        <dbReference type="ChEBI" id="CHEBI:15378"/>
        <dbReference type="ChEBI" id="CHEBI:30013"/>
        <dbReference type="ChEBI" id="CHEBI:30616"/>
        <dbReference type="ChEBI" id="CHEBI:61977"/>
        <dbReference type="ChEBI" id="CHEBI:456216"/>
        <dbReference type="EC" id="2.7.11.1"/>
    </reaction>
</comment>
<keyword evidence="2" id="KW-0723">Serine/threonine-protein kinase</keyword>
<dbReference type="OMA" id="ENERPAY"/>
<feature type="domain" description="Serine/threonine-protein kinase haspin C-terminal" evidence="10">
    <location>
        <begin position="510"/>
        <end position="603"/>
    </location>
</feature>
<dbReference type="GO" id="GO:0005634">
    <property type="term" value="C:nucleus"/>
    <property type="evidence" value="ECO:0007669"/>
    <property type="project" value="TreeGrafter"/>
</dbReference>
<comment type="catalytic activity">
    <reaction evidence="8">
        <text>L-seryl-[protein] + ATP = O-phospho-L-seryl-[protein] + ADP + H(+)</text>
        <dbReference type="Rhea" id="RHEA:17989"/>
        <dbReference type="Rhea" id="RHEA-COMP:9863"/>
        <dbReference type="Rhea" id="RHEA-COMP:11604"/>
        <dbReference type="ChEBI" id="CHEBI:15378"/>
        <dbReference type="ChEBI" id="CHEBI:29999"/>
        <dbReference type="ChEBI" id="CHEBI:30616"/>
        <dbReference type="ChEBI" id="CHEBI:83421"/>
        <dbReference type="ChEBI" id="CHEBI:456216"/>
        <dbReference type="EC" id="2.7.11.1"/>
    </reaction>
</comment>
<dbReference type="InterPro" id="IPR024604">
    <property type="entry name" value="GSG2_C"/>
</dbReference>
<evidence type="ECO:0000256" key="6">
    <source>
        <dbReference type="ARBA" id="ARBA00022840"/>
    </source>
</evidence>
<proteinExistence type="predicted"/>
<dbReference type="Proteomes" id="UP000033140">
    <property type="component" value="Unassembled WGS sequence"/>
</dbReference>
<dbReference type="AlphaFoldDB" id="A0A0E9NG36"/>
<dbReference type="InterPro" id="IPR011009">
    <property type="entry name" value="Kinase-like_dom_sf"/>
</dbReference>
<evidence type="ECO:0000256" key="8">
    <source>
        <dbReference type="ARBA" id="ARBA00048679"/>
    </source>
</evidence>
<dbReference type="EMBL" id="BACD03000017">
    <property type="protein sequence ID" value="GAO48837.1"/>
    <property type="molecule type" value="Genomic_DNA"/>
</dbReference>
<feature type="region of interest" description="Disordered" evidence="9">
    <location>
        <begin position="27"/>
        <end position="49"/>
    </location>
</feature>
<keyword evidence="3" id="KW-0808">Transferase</keyword>
<dbReference type="EC" id="2.7.11.1" evidence="1"/>
<dbReference type="GO" id="GO:0000278">
    <property type="term" value="P:mitotic cell cycle"/>
    <property type="evidence" value="ECO:0007669"/>
    <property type="project" value="TreeGrafter"/>
</dbReference>
<dbReference type="Gene3D" id="1.10.510.10">
    <property type="entry name" value="Transferase(Phosphotransferase) domain 1"/>
    <property type="match status" value="1"/>
</dbReference>
<evidence type="ECO:0000256" key="5">
    <source>
        <dbReference type="ARBA" id="ARBA00022777"/>
    </source>
</evidence>
<reference evidence="11 12" key="3">
    <citation type="journal article" date="2015" name="Genome Announc.">
        <title>Draft Genome Sequence of the Archiascomycetous Yeast Saitoella complicata.</title>
        <authorList>
            <person name="Yamauchi K."/>
            <person name="Kondo S."/>
            <person name="Hamamoto M."/>
            <person name="Takahashi Y."/>
            <person name="Ogura Y."/>
            <person name="Hayashi T."/>
            <person name="Nishida H."/>
        </authorList>
    </citation>
    <scope>NUCLEOTIDE SEQUENCE [LARGE SCALE GENOMIC DNA]</scope>
    <source>
        <strain evidence="11 12">NRRL Y-17804</strain>
    </source>
</reference>
<accession>A0A0E9NG36</accession>
<dbReference type="GO" id="GO:0035556">
    <property type="term" value="P:intracellular signal transduction"/>
    <property type="evidence" value="ECO:0007669"/>
    <property type="project" value="TreeGrafter"/>
</dbReference>